<accession>A0AAD6VSQ2</accession>
<name>A0AAD6VSQ2_9AGAR</name>
<gene>
    <name evidence="2" type="ORF">GGX14DRAFT_559042</name>
</gene>
<proteinExistence type="predicted"/>
<dbReference type="AlphaFoldDB" id="A0AAD6VSQ2"/>
<comment type="caution">
    <text evidence="2">The sequence shown here is derived from an EMBL/GenBank/DDBJ whole genome shotgun (WGS) entry which is preliminary data.</text>
</comment>
<evidence type="ECO:0000313" key="3">
    <source>
        <dbReference type="Proteomes" id="UP001219525"/>
    </source>
</evidence>
<feature type="region of interest" description="Disordered" evidence="1">
    <location>
        <begin position="1"/>
        <end position="28"/>
    </location>
</feature>
<dbReference type="Proteomes" id="UP001219525">
    <property type="component" value="Unassembled WGS sequence"/>
</dbReference>
<organism evidence="2 3">
    <name type="scientific">Mycena pura</name>
    <dbReference type="NCBI Taxonomy" id="153505"/>
    <lineage>
        <taxon>Eukaryota</taxon>
        <taxon>Fungi</taxon>
        <taxon>Dikarya</taxon>
        <taxon>Basidiomycota</taxon>
        <taxon>Agaricomycotina</taxon>
        <taxon>Agaricomycetes</taxon>
        <taxon>Agaricomycetidae</taxon>
        <taxon>Agaricales</taxon>
        <taxon>Marasmiineae</taxon>
        <taxon>Mycenaceae</taxon>
        <taxon>Mycena</taxon>
    </lineage>
</organism>
<evidence type="ECO:0000256" key="1">
    <source>
        <dbReference type="SAM" id="MobiDB-lite"/>
    </source>
</evidence>
<sequence>MHAASASWKPKERRKGQIGGSSKDECFSWSSYPRASRGAETGFREWDDDDCDGFQDRFTCCATPTPAPDFNACDEWRAEWGNPAWRAGWPHDPRGRTHSPRSWQRVMPLLLLFVCAPFRYAAAPLLRAVLADAGAGVGPRAGRTAVCAAGTTAVLRAHTGGYMPPHVAQRQERGGAVARGRCGIQGRRRRASTRRTLPPPAVIVLLPKFNNPSTLPLGIVVATGWFAQKLAWDYGAGSWEWGRQRGTDSVFCDWQRT</sequence>
<keyword evidence="3" id="KW-1185">Reference proteome</keyword>
<evidence type="ECO:0000313" key="2">
    <source>
        <dbReference type="EMBL" id="KAJ7221555.1"/>
    </source>
</evidence>
<dbReference type="EMBL" id="JARJCW010000008">
    <property type="protein sequence ID" value="KAJ7221555.1"/>
    <property type="molecule type" value="Genomic_DNA"/>
</dbReference>
<protein>
    <submittedName>
        <fullName evidence="2">Uncharacterized protein</fullName>
    </submittedName>
</protein>
<reference evidence="2" key="1">
    <citation type="submission" date="2023-03" db="EMBL/GenBank/DDBJ databases">
        <title>Massive genome expansion in bonnet fungi (Mycena s.s.) driven by repeated elements and novel gene families across ecological guilds.</title>
        <authorList>
            <consortium name="Lawrence Berkeley National Laboratory"/>
            <person name="Harder C.B."/>
            <person name="Miyauchi S."/>
            <person name="Viragh M."/>
            <person name="Kuo A."/>
            <person name="Thoen E."/>
            <person name="Andreopoulos B."/>
            <person name="Lu D."/>
            <person name="Skrede I."/>
            <person name="Drula E."/>
            <person name="Henrissat B."/>
            <person name="Morin E."/>
            <person name="Kohler A."/>
            <person name="Barry K."/>
            <person name="LaButti K."/>
            <person name="Morin E."/>
            <person name="Salamov A."/>
            <person name="Lipzen A."/>
            <person name="Mereny Z."/>
            <person name="Hegedus B."/>
            <person name="Baldrian P."/>
            <person name="Stursova M."/>
            <person name="Weitz H."/>
            <person name="Taylor A."/>
            <person name="Grigoriev I.V."/>
            <person name="Nagy L.G."/>
            <person name="Martin F."/>
            <person name="Kauserud H."/>
        </authorList>
    </citation>
    <scope>NUCLEOTIDE SEQUENCE</scope>
    <source>
        <strain evidence="2">9144</strain>
    </source>
</reference>